<protein>
    <recommendedName>
        <fullName evidence="4">FeoB-associated Cys-rich membrane protein</fullName>
    </recommendedName>
</protein>
<keyword evidence="1" id="KW-0812">Transmembrane</keyword>
<name>I3C3A3_9FLAO</name>
<accession>I3C3A3</accession>
<keyword evidence="1" id="KW-1133">Transmembrane helix</keyword>
<evidence type="ECO:0000313" key="3">
    <source>
        <dbReference type="Proteomes" id="UP000004690"/>
    </source>
</evidence>
<dbReference type="Proteomes" id="UP000004690">
    <property type="component" value="Unassembled WGS sequence"/>
</dbReference>
<dbReference type="EMBL" id="JH651379">
    <property type="protein sequence ID" value="EIJ38096.1"/>
    <property type="molecule type" value="Genomic_DNA"/>
</dbReference>
<dbReference type="STRING" id="926559.JoomaDRAFT_1075"/>
<organism evidence="2 3">
    <name type="scientific">Galbibacter orientalis DSM 19592</name>
    <dbReference type="NCBI Taxonomy" id="926559"/>
    <lineage>
        <taxon>Bacteria</taxon>
        <taxon>Pseudomonadati</taxon>
        <taxon>Bacteroidota</taxon>
        <taxon>Flavobacteriia</taxon>
        <taxon>Flavobacteriales</taxon>
        <taxon>Flavobacteriaceae</taxon>
        <taxon>Galbibacter</taxon>
    </lineage>
</organism>
<dbReference type="HOGENOM" id="CLU_215645_0_0_10"/>
<dbReference type="AlphaFoldDB" id="I3C3A3"/>
<evidence type="ECO:0008006" key="4">
    <source>
        <dbReference type="Google" id="ProtNLM"/>
    </source>
</evidence>
<reference evidence="2 3" key="1">
    <citation type="submission" date="2012-02" db="EMBL/GenBank/DDBJ databases">
        <title>Improved High-Quality Draft genome of Joostella marina DSM 19592.</title>
        <authorList>
            <consortium name="US DOE Joint Genome Institute (JGI-PGF)"/>
            <person name="Lucas S."/>
            <person name="Copeland A."/>
            <person name="Lapidus A."/>
            <person name="Bruce D."/>
            <person name="Goodwin L."/>
            <person name="Pitluck S."/>
            <person name="Peters L."/>
            <person name="Chertkov O."/>
            <person name="Ovchinnikova G."/>
            <person name="Kyrpides N."/>
            <person name="Mavromatis K."/>
            <person name="Detter J.C."/>
            <person name="Han C."/>
            <person name="Land M."/>
            <person name="Hauser L."/>
            <person name="Markowitz V."/>
            <person name="Cheng J.-F."/>
            <person name="Hugenholtz P."/>
            <person name="Woyke T."/>
            <person name="Wu D."/>
            <person name="Tindall B."/>
            <person name="Brambilla E."/>
            <person name="Klenk H.-P."/>
            <person name="Eisen J.A."/>
        </authorList>
    </citation>
    <scope>NUCLEOTIDE SEQUENCE [LARGE SCALE GENOMIC DNA]</scope>
    <source>
        <strain evidence="2 3">DSM 19592</strain>
    </source>
</reference>
<keyword evidence="1" id="KW-0472">Membrane</keyword>
<gene>
    <name evidence="2" type="ORF">JoomaDRAFT_1075</name>
</gene>
<feature type="transmembrane region" description="Helical" evidence="1">
    <location>
        <begin position="6"/>
        <end position="25"/>
    </location>
</feature>
<sequence length="49" mass="5433">MDFQSIIVYIILILAVAYLTLKFIFPKTLNSLLGKNNNGNCGEGDCNCH</sequence>
<evidence type="ECO:0000313" key="2">
    <source>
        <dbReference type="EMBL" id="EIJ38096.1"/>
    </source>
</evidence>
<keyword evidence="3" id="KW-1185">Reference proteome</keyword>
<proteinExistence type="predicted"/>
<evidence type="ECO:0000256" key="1">
    <source>
        <dbReference type="SAM" id="Phobius"/>
    </source>
</evidence>